<accession>A0AAV5V0R5</accession>
<dbReference type="Proteomes" id="UP001432322">
    <property type="component" value="Unassembled WGS sequence"/>
</dbReference>
<evidence type="ECO:0000313" key="3">
    <source>
        <dbReference type="Proteomes" id="UP001432322"/>
    </source>
</evidence>
<dbReference type="InterPro" id="IPR038885">
    <property type="entry name" value="PLB1"/>
</dbReference>
<proteinExistence type="predicted"/>
<feature type="transmembrane region" description="Helical" evidence="1">
    <location>
        <begin position="40"/>
        <end position="61"/>
    </location>
</feature>
<evidence type="ECO:0000313" key="2">
    <source>
        <dbReference type="EMBL" id="GMT12055.1"/>
    </source>
</evidence>
<keyword evidence="1" id="KW-0472">Membrane</keyword>
<dbReference type="InterPro" id="IPR036514">
    <property type="entry name" value="SGNH_hydro_sf"/>
</dbReference>
<dbReference type="GO" id="GO:0006644">
    <property type="term" value="P:phospholipid metabolic process"/>
    <property type="evidence" value="ECO:0007669"/>
    <property type="project" value="TreeGrafter"/>
</dbReference>
<keyword evidence="1" id="KW-0812">Transmembrane</keyword>
<dbReference type="Pfam" id="PF00657">
    <property type="entry name" value="Lipase_GDSL"/>
    <property type="match status" value="1"/>
</dbReference>
<keyword evidence="1" id="KW-1133">Transmembrane helix</keyword>
<name>A0AAV5V0R5_9BILA</name>
<comment type="caution">
    <text evidence="2">The sequence shown here is derived from an EMBL/GenBank/DDBJ whole genome shotgun (WGS) entry which is preliminary data.</text>
</comment>
<dbReference type="SUPFAM" id="SSF52266">
    <property type="entry name" value="SGNH hydrolase"/>
    <property type="match status" value="1"/>
</dbReference>
<dbReference type="Gene3D" id="3.40.50.1110">
    <property type="entry name" value="SGNH hydrolase"/>
    <property type="match status" value="1"/>
</dbReference>
<dbReference type="GO" id="GO:0004620">
    <property type="term" value="F:phospholipase activity"/>
    <property type="evidence" value="ECO:0007669"/>
    <property type="project" value="InterPro"/>
</dbReference>
<sequence length="454" mass="50683">AARCMNAEEPGVRHRMKGAYQEVPQHESAKSRRPSRTFKWAVRAIILAVFACILYGGYLLLEKHMDIGLSEREQAALKAGPTHDAPPPPKKRERYVRPAFAVDLPVPGKMNCPPATIKASVKTPTDANQVRPADITYVAALGDSITTGSLSYNLPDEFDNEEVNFVGNSFDMGGDGGLETHLSLPNILRHLNPALVGFSMGKGLAVKYAGLNVAYPGRWSDDFPRQANELVQRFKDYPAASVQNDWKLIHFFIGTNDITGLCRINTGTSKEDYKKYLHEAITTIQKNLPRSIISLIGLWNLDFEWRAAKIIYNSTYRCSAKNFEVEGQKRSVEYREVLNELAADPTLQTKNQAVVVQKVFDDLYEPLKKTDGTYDVNFYATDVFHLSKYGNSLVAKQLWKQLVQPVGAKSTTNKEMADTDPLLACPDKDCPFIRTIANSKNCVLPDYSTTVKPK</sequence>
<dbReference type="AlphaFoldDB" id="A0AAV5V0R5"/>
<dbReference type="InterPro" id="IPR001087">
    <property type="entry name" value="GDSL"/>
</dbReference>
<protein>
    <recommendedName>
        <fullName evidence="4">Lipase</fullName>
    </recommendedName>
</protein>
<dbReference type="PANTHER" id="PTHR21325">
    <property type="entry name" value="PHOSPHOLIPASE B, PLB1"/>
    <property type="match status" value="1"/>
</dbReference>
<keyword evidence="3" id="KW-1185">Reference proteome</keyword>
<reference evidence="2" key="1">
    <citation type="submission" date="2023-10" db="EMBL/GenBank/DDBJ databases">
        <title>Genome assembly of Pristionchus species.</title>
        <authorList>
            <person name="Yoshida K."/>
            <person name="Sommer R.J."/>
        </authorList>
    </citation>
    <scope>NUCLEOTIDE SEQUENCE</scope>
    <source>
        <strain evidence="2">RS5133</strain>
    </source>
</reference>
<organism evidence="2 3">
    <name type="scientific">Pristionchus fissidentatus</name>
    <dbReference type="NCBI Taxonomy" id="1538716"/>
    <lineage>
        <taxon>Eukaryota</taxon>
        <taxon>Metazoa</taxon>
        <taxon>Ecdysozoa</taxon>
        <taxon>Nematoda</taxon>
        <taxon>Chromadorea</taxon>
        <taxon>Rhabditida</taxon>
        <taxon>Rhabditina</taxon>
        <taxon>Diplogasteromorpha</taxon>
        <taxon>Diplogasteroidea</taxon>
        <taxon>Neodiplogasteridae</taxon>
        <taxon>Pristionchus</taxon>
    </lineage>
</organism>
<dbReference type="PANTHER" id="PTHR21325:SF31">
    <property type="entry name" value="GH22081P-RELATED"/>
    <property type="match status" value="1"/>
</dbReference>
<feature type="non-terminal residue" evidence="2">
    <location>
        <position position="1"/>
    </location>
</feature>
<dbReference type="EMBL" id="BTSY01000001">
    <property type="protein sequence ID" value="GMT12055.1"/>
    <property type="molecule type" value="Genomic_DNA"/>
</dbReference>
<evidence type="ECO:0008006" key="4">
    <source>
        <dbReference type="Google" id="ProtNLM"/>
    </source>
</evidence>
<evidence type="ECO:0000256" key="1">
    <source>
        <dbReference type="SAM" id="Phobius"/>
    </source>
</evidence>
<gene>
    <name evidence="2" type="ORF">PFISCL1PPCAC_3352</name>
</gene>